<proteinExistence type="predicted"/>
<keyword evidence="3" id="KW-1185">Reference proteome</keyword>
<dbReference type="EMBL" id="JAAGKO020000020">
    <property type="protein sequence ID" value="MDI5964039.1"/>
    <property type="molecule type" value="Genomic_DNA"/>
</dbReference>
<gene>
    <name evidence="2" type="ORF">POF43_015165</name>
</gene>
<organism evidence="2 3">
    <name type="scientific">Streptantibioticus silvisoli</name>
    <dbReference type="NCBI Taxonomy" id="2705255"/>
    <lineage>
        <taxon>Bacteria</taxon>
        <taxon>Bacillati</taxon>
        <taxon>Actinomycetota</taxon>
        <taxon>Actinomycetes</taxon>
        <taxon>Kitasatosporales</taxon>
        <taxon>Streptomycetaceae</taxon>
        <taxon>Streptantibioticus</taxon>
    </lineage>
</organism>
<comment type="caution">
    <text evidence="2">The sequence shown here is derived from an EMBL/GenBank/DDBJ whole genome shotgun (WGS) entry which is preliminary data.</text>
</comment>
<evidence type="ECO:0008006" key="4">
    <source>
        <dbReference type="Google" id="ProtNLM"/>
    </source>
</evidence>
<reference evidence="2 3" key="1">
    <citation type="submission" date="2023-05" db="EMBL/GenBank/DDBJ databases">
        <title>Streptantibioticus silvisoli sp. nov., acidotolerant actinomycetes 1 from pine litter.</title>
        <authorList>
            <person name="Swiecimska M."/>
            <person name="Golinska P."/>
            <person name="Sangal V."/>
            <person name="Wachnowicz B."/>
            <person name="Goodfellow M."/>
        </authorList>
    </citation>
    <scope>NUCLEOTIDE SEQUENCE [LARGE SCALE GENOMIC DNA]</scope>
    <source>
        <strain evidence="2 3">SL54</strain>
    </source>
</reference>
<dbReference type="Proteomes" id="UP001156398">
    <property type="component" value="Unassembled WGS sequence"/>
</dbReference>
<accession>A0ABT6W196</accession>
<sequence length="312" mass="33073">MPHQPATSPADAFPDSSHHQVNATLGAKEHQGPWGRNQVWAVALDHPESRTTPTWMLNAAEMLVEHYSPASGRVLVLAAAAVSEWSGTRGVLNADDAARRRGRQMIPLMEIAAVGARLGRHLEVRLHDGPKSGPAGFPTEPDRDSHPVPTPGTALPPEADLGPDSGLLAAGLGDVADRVTTTPSDPVAWDADRFDTVILIAHKPAPAAVPSVTWSHLLRPGGTLAVITHGYASGNRVGNLGTALRRSAAAGGLVQIDRVPLLEVPIRRDALAAERPAGFADHDGPPWPRRHADLFLFAMPGAREARETGARR</sequence>
<dbReference type="SUPFAM" id="SSF53335">
    <property type="entry name" value="S-adenosyl-L-methionine-dependent methyltransferases"/>
    <property type="match status" value="1"/>
</dbReference>
<dbReference type="InterPro" id="IPR029063">
    <property type="entry name" value="SAM-dependent_MTases_sf"/>
</dbReference>
<feature type="region of interest" description="Disordered" evidence="1">
    <location>
        <begin position="126"/>
        <end position="167"/>
    </location>
</feature>
<evidence type="ECO:0000256" key="1">
    <source>
        <dbReference type="SAM" id="MobiDB-lite"/>
    </source>
</evidence>
<evidence type="ECO:0000313" key="3">
    <source>
        <dbReference type="Proteomes" id="UP001156398"/>
    </source>
</evidence>
<dbReference type="RefSeq" id="WP_282704599.1">
    <property type="nucleotide sequence ID" value="NZ_JAAGKO020000020.1"/>
</dbReference>
<protein>
    <recommendedName>
        <fullName evidence="4">Class I SAM-dependent methyltransferase</fullName>
    </recommendedName>
</protein>
<evidence type="ECO:0000313" key="2">
    <source>
        <dbReference type="EMBL" id="MDI5964039.1"/>
    </source>
</evidence>
<name>A0ABT6W196_9ACTN</name>